<accession>A0ACC1J6W1</accession>
<reference evidence="1" key="1">
    <citation type="submission" date="2022-07" db="EMBL/GenBank/DDBJ databases">
        <title>Phylogenomic reconstructions and comparative analyses of Kickxellomycotina fungi.</title>
        <authorList>
            <person name="Reynolds N.K."/>
            <person name="Stajich J.E."/>
            <person name="Barry K."/>
            <person name="Grigoriev I.V."/>
            <person name="Crous P."/>
            <person name="Smith M.E."/>
        </authorList>
    </citation>
    <scope>NUCLEOTIDE SEQUENCE</scope>
    <source>
        <strain evidence="1">NRRL 5244</strain>
    </source>
</reference>
<name>A0ACC1J6W1_9FUNG</name>
<comment type="caution">
    <text evidence="1">The sequence shown here is derived from an EMBL/GenBank/DDBJ whole genome shotgun (WGS) entry which is preliminary data.</text>
</comment>
<sequence length="119" mass="13850">MPLYAFWRFDDFSWGKTRMCGPEADRTTFITEEERLALEPIPLRRWKDWMRDNFSRFNQESLEMKSDVPAPEVPFTNIIQTCSQDGNEVFTKSDDDRPAKQASAPAPNRVISLETDDSL</sequence>
<protein>
    <submittedName>
        <fullName evidence="1">Uncharacterized protein</fullName>
    </submittedName>
</protein>
<evidence type="ECO:0000313" key="1">
    <source>
        <dbReference type="EMBL" id="KAJ1939670.1"/>
    </source>
</evidence>
<organism evidence="1 2">
    <name type="scientific">Linderina macrospora</name>
    <dbReference type="NCBI Taxonomy" id="4868"/>
    <lineage>
        <taxon>Eukaryota</taxon>
        <taxon>Fungi</taxon>
        <taxon>Fungi incertae sedis</taxon>
        <taxon>Zoopagomycota</taxon>
        <taxon>Kickxellomycotina</taxon>
        <taxon>Kickxellomycetes</taxon>
        <taxon>Kickxellales</taxon>
        <taxon>Kickxellaceae</taxon>
        <taxon>Linderina</taxon>
    </lineage>
</organism>
<keyword evidence="2" id="KW-1185">Reference proteome</keyword>
<dbReference type="Proteomes" id="UP001150603">
    <property type="component" value="Unassembled WGS sequence"/>
</dbReference>
<proteinExistence type="predicted"/>
<evidence type="ECO:0000313" key="2">
    <source>
        <dbReference type="Proteomes" id="UP001150603"/>
    </source>
</evidence>
<gene>
    <name evidence="1" type="ORF">FBU59_004045</name>
</gene>
<dbReference type="EMBL" id="JANBPW010002770">
    <property type="protein sequence ID" value="KAJ1939670.1"/>
    <property type="molecule type" value="Genomic_DNA"/>
</dbReference>